<reference evidence="6 7" key="1">
    <citation type="submission" date="2013-04" db="EMBL/GenBank/DDBJ databases">
        <title>Complete genome sequence of Corynebacterium humireducens DSM 45392(T), isolated from a wastewater-fed microbial fuel cell.</title>
        <authorList>
            <person name="Ruckert C."/>
            <person name="Albersmeier A."/>
            <person name="Kalinowski J."/>
        </authorList>
    </citation>
    <scope>NUCLEOTIDE SEQUENCE [LARGE SCALE GENOMIC DNA]</scope>
    <source>
        <strain evidence="7">MFC-5</strain>
    </source>
</reference>
<evidence type="ECO:0000256" key="2">
    <source>
        <dbReference type="ARBA" id="ARBA00023125"/>
    </source>
</evidence>
<dbReference type="Proteomes" id="UP000031524">
    <property type="component" value="Chromosome"/>
</dbReference>
<dbReference type="InterPro" id="IPR001647">
    <property type="entry name" value="HTH_TetR"/>
</dbReference>
<feature type="domain" description="HTH tetR-type" evidence="5">
    <location>
        <begin position="10"/>
        <end position="70"/>
    </location>
</feature>
<dbReference type="SUPFAM" id="SSF46689">
    <property type="entry name" value="Homeodomain-like"/>
    <property type="match status" value="1"/>
</dbReference>
<keyword evidence="2 4" id="KW-0238">DNA-binding</keyword>
<name>A0A0B5D1E9_9CORY</name>
<dbReference type="HOGENOM" id="CLU_069356_2_3_11"/>
<dbReference type="GO" id="GO:0000976">
    <property type="term" value="F:transcription cis-regulatory region binding"/>
    <property type="evidence" value="ECO:0007669"/>
    <property type="project" value="TreeGrafter"/>
</dbReference>
<dbReference type="STRING" id="1223515.B842_04110"/>
<keyword evidence="3" id="KW-0804">Transcription</keyword>
<dbReference type="Gene3D" id="1.10.357.10">
    <property type="entry name" value="Tetracycline Repressor, domain 2"/>
    <property type="match status" value="1"/>
</dbReference>
<keyword evidence="7" id="KW-1185">Reference proteome</keyword>
<dbReference type="EMBL" id="CP005286">
    <property type="protein sequence ID" value="AJE32675.1"/>
    <property type="molecule type" value="Genomic_DNA"/>
</dbReference>
<dbReference type="InterPro" id="IPR050109">
    <property type="entry name" value="HTH-type_TetR-like_transc_reg"/>
</dbReference>
<dbReference type="PANTHER" id="PTHR30055">
    <property type="entry name" value="HTH-TYPE TRANSCRIPTIONAL REGULATOR RUTR"/>
    <property type="match status" value="1"/>
</dbReference>
<dbReference type="RefSeq" id="WP_040085359.1">
    <property type="nucleotide sequence ID" value="NZ_BCSU01000026.1"/>
</dbReference>
<proteinExistence type="predicted"/>
<sequence>MSGLRESKKAATRARIARAAAGLALEQGAEALTVAAVSEAVGVSTRTFHNYFAAMDEALTEFMVDRVTDLLGHLRHAPADASLFDAIQWVIIEGLRGHGGVDTHLDSFASLFRVADLLLTMRGAAAVHELDEKLRPLFDKLRTRATGMDDFESEVAIRAAAAVAQTALQHYISLPEPKNPAAAEELVRRAFDVVRLA</sequence>
<evidence type="ECO:0000256" key="3">
    <source>
        <dbReference type="ARBA" id="ARBA00023163"/>
    </source>
</evidence>
<gene>
    <name evidence="6" type="ORF">B842_04110</name>
</gene>
<evidence type="ECO:0000256" key="4">
    <source>
        <dbReference type="PROSITE-ProRule" id="PRU00335"/>
    </source>
</evidence>
<evidence type="ECO:0000256" key="1">
    <source>
        <dbReference type="ARBA" id="ARBA00023015"/>
    </source>
</evidence>
<dbReference type="OrthoDB" id="8688418at2"/>
<dbReference type="Pfam" id="PF00440">
    <property type="entry name" value="TetR_N"/>
    <property type="match status" value="1"/>
</dbReference>
<accession>A0A0B5D1E9</accession>
<evidence type="ECO:0000259" key="5">
    <source>
        <dbReference type="PROSITE" id="PS50977"/>
    </source>
</evidence>
<dbReference type="GO" id="GO:0003700">
    <property type="term" value="F:DNA-binding transcription factor activity"/>
    <property type="evidence" value="ECO:0007669"/>
    <property type="project" value="TreeGrafter"/>
</dbReference>
<dbReference type="InterPro" id="IPR009057">
    <property type="entry name" value="Homeodomain-like_sf"/>
</dbReference>
<dbReference type="PROSITE" id="PS50977">
    <property type="entry name" value="HTH_TETR_2"/>
    <property type="match status" value="1"/>
</dbReference>
<dbReference type="KEGG" id="chm:B842_04110"/>
<organism evidence="6 7">
    <name type="scientific">Corynebacterium humireducens NBRC 106098 = DSM 45392</name>
    <dbReference type="NCBI Taxonomy" id="1223515"/>
    <lineage>
        <taxon>Bacteria</taxon>
        <taxon>Bacillati</taxon>
        <taxon>Actinomycetota</taxon>
        <taxon>Actinomycetes</taxon>
        <taxon>Mycobacteriales</taxon>
        <taxon>Corynebacteriaceae</taxon>
        <taxon>Corynebacterium</taxon>
    </lineage>
</organism>
<feature type="DNA-binding region" description="H-T-H motif" evidence="4">
    <location>
        <begin position="33"/>
        <end position="52"/>
    </location>
</feature>
<protein>
    <recommendedName>
        <fullName evidence="5">HTH tetR-type domain-containing protein</fullName>
    </recommendedName>
</protein>
<dbReference type="PANTHER" id="PTHR30055:SF238">
    <property type="entry name" value="MYCOFACTOCIN BIOSYNTHESIS TRANSCRIPTIONAL REGULATOR MFTR-RELATED"/>
    <property type="match status" value="1"/>
</dbReference>
<keyword evidence="1" id="KW-0805">Transcription regulation</keyword>
<dbReference type="AlphaFoldDB" id="A0A0B5D1E9"/>
<evidence type="ECO:0000313" key="7">
    <source>
        <dbReference type="Proteomes" id="UP000031524"/>
    </source>
</evidence>
<evidence type="ECO:0000313" key="6">
    <source>
        <dbReference type="EMBL" id="AJE32675.1"/>
    </source>
</evidence>